<organism evidence="4 5">
    <name type="scientific">Daphnia sinensis</name>
    <dbReference type="NCBI Taxonomy" id="1820382"/>
    <lineage>
        <taxon>Eukaryota</taxon>
        <taxon>Metazoa</taxon>
        <taxon>Ecdysozoa</taxon>
        <taxon>Arthropoda</taxon>
        <taxon>Crustacea</taxon>
        <taxon>Branchiopoda</taxon>
        <taxon>Diplostraca</taxon>
        <taxon>Cladocera</taxon>
        <taxon>Anomopoda</taxon>
        <taxon>Daphniidae</taxon>
        <taxon>Daphnia</taxon>
        <taxon>Daphnia similis group</taxon>
    </lineage>
</organism>
<evidence type="ECO:0000313" key="5">
    <source>
        <dbReference type="Proteomes" id="UP000820818"/>
    </source>
</evidence>
<dbReference type="PANTHER" id="PTHR11208:SF42">
    <property type="entry name" value="QUAKING RELATED 54B, ISOFORM E"/>
    <property type="match status" value="1"/>
</dbReference>
<dbReference type="InterPro" id="IPR045071">
    <property type="entry name" value="BBP-like"/>
</dbReference>
<dbReference type="SUPFAM" id="SSF54791">
    <property type="entry name" value="Eukaryotic type KH-domain (KH-domain type I)"/>
    <property type="match status" value="1"/>
</dbReference>
<dbReference type="Pfam" id="PF22675">
    <property type="entry name" value="KH-I_KHDC4-BBP"/>
    <property type="match status" value="1"/>
</dbReference>
<dbReference type="GO" id="GO:0000381">
    <property type="term" value="P:regulation of alternative mRNA splicing, via spliceosome"/>
    <property type="evidence" value="ECO:0007669"/>
    <property type="project" value="TreeGrafter"/>
</dbReference>
<dbReference type="Gene3D" id="3.30.1370.10">
    <property type="entry name" value="K Homology domain, type 1"/>
    <property type="match status" value="1"/>
</dbReference>
<reference evidence="4 5" key="1">
    <citation type="submission" date="2022-05" db="EMBL/GenBank/DDBJ databases">
        <title>A multi-omics perspective on studying reproductive biology in Daphnia sinensis.</title>
        <authorList>
            <person name="Jia J."/>
        </authorList>
    </citation>
    <scope>NUCLEOTIDE SEQUENCE [LARGE SCALE GENOMIC DNA]</scope>
    <source>
        <strain evidence="4 5">WSL</strain>
    </source>
</reference>
<dbReference type="EMBL" id="WJBH02000002">
    <property type="protein sequence ID" value="KAI9563177.1"/>
    <property type="molecule type" value="Genomic_DNA"/>
</dbReference>
<keyword evidence="5" id="KW-1185">Reference proteome</keyword>
<evidence type="ECO:0000313" key="4">
    <source>
        <dbReference type="EMBL" id="KAI9563177.1"/>
    </source>
</evidence>
<accession>A0AAD5PXM3</accession>
<dbReference type="CDD" id="cd22384">
    <property type="entry name" value="KH-I_KHDRBS"/>
    <property type="match status" value="1"/>
</dbReference>
<dbReference type="AlphaFoldDB" id="A0AAD5PXM3"/>
<dbReference type="InterPro" id="IPR036612">
    <property type="entry name" value="KH_dom_type_1_sf"/>
</dbReference>
<evidence type="ECO:0000256" key="1">
    <source>
        <dbReference type="ARBA" id="ARBA00022884"/>
    </source>
</evidence>
<feature type="region of interest" description="Disordered" evidence="2">
    <location>
        <begin position="231"/>
        <end position="269"/>
    </location>
</feature>
<dbReference type="GO" id="GO:0005634">
    <property type="term" value="C:nucleus"/>
    <property type="evidence" value="ECO:0007669"/>
    <property type="project" value="TreeGrafter"/>
</dbReference>
<dbReference type="PANTHER" id="PTHR11208">
    <property type="entry name" value="RNA-BINDING PROTEIN RELATED"/>
    <property type="match status" value="1"/>
</dbReference>
<feature type="region of interest" description="Disordered" evidence="2">
    <location>
        <begin position="460"/>
        <end position="482"/>
    </location>
</feature>
<dbReference type="InterPro" id="IPR055256">
    <property type="entry name" value="KH_1_KHDC4/BBP-like"/>
</dbReference>
<sequence>MMESEMDLQLMLLPAVVTGDVIPATNNNDGAINNKMVNCRDEEAEYLDRLLAEKKLLDAMAGLDLTQKLINAEIERLLNGGSVKDSSVNGSCSGTAGGSKRFCDVTKDKPIKVTVRTSVPTRDHPKFNFVGKLLGPKGNSLKRLQEETLTKMAILGRGSMRDKHKEEEYRHSHEPRYRHLNDDLHVEITAYAAPAEAHARIALALTEIRRFLVPDYNDDIRQEQLREMQMMSGGPGGGVASSGCSSNNSCGNSSQDVDNAVQQQQQQQQQQHLAAVRSVAGLTSSTSNVMTLNSPLHQHLSAMANQQQNGMAAPLQRAVAAAAAAAAVNYPPVLPLTMHPALRGLCKPSQNLSIGLTAAAGTSNLLNRYRPNAGNAALQLASGPNGMINLNQQHLHHHHRYRPAATGLAGHHRPAGYKDNSNDNIYADAIVGGGTTTSDPAAVAAVAALELYHRYNMQQQQPYGSEGSDGVASPDDRDETAESDLLASTTNGVMTADYPLMDGTGGGLKLTATGALERSRYRHEPYPRYHSTKVVT</sequence>
<protein>
    <submittedName>
        <fullName evidence="4">KH domain-containing</fullName>
    </submittedName>
</protein>
<dbReference type="Proteomes" id="UP000820818">
    <property type="component" value="Linkage Group LG2"/>
</dbReference>
<proteinExistence type="predicted"/>
<gene>
    <name evidence="4" type="ORF">GHT06_010635</name>
</gene>
<feature type="compositionally biased region" description="Low complexity" evidence="2">
    <location>
        <begin position="241"/>
        <end position="254"/>
    </location>
</feature>
<keyword evidence="1" id="KW-0694">RNA-binding</keyword>
<dbReference type="GO" id="GO:0003729">
    <property type="term" value="F:mRNA binding"/>
    <property type="evidence" value="ECO:0007669"/>
    <property type="project" value="TreeGrafter"/>
</dbReference>
<name>A0AAD5PXM3_9CRUS</name>
<dbReference type="SMART" id="SM00322">
    <property type="entry name" value="KH"/>
    <property type="match status" value="1"/>
</dbReference>
<evidence type="ECO:0000256" key="2">
    <source>
        <dbReference type="SAM" id="MobiDB-lite"/>
    </source>
</evidence>
<evidence type="ECO:0000259" key="3">
    <source>
        <dbReference type="SMART" id="SM00322"/>
    </source>
</evidence>
<dbReference type="InterPro" id="IPR004087">
    <property type="entry name" value="KH_dom"/>
</dbReference>
<feature type="domain" description="K Homology" evidence="3">
    <location>
        <begin position="107"/>
        <end position="207"/>
    </location>
</feature>
<comment type="caution">
    <text evidence="4">The sequence shown here is derived from an EMBL/GenBank/DDBJ whole genome shotgun (WGS) entry which is preliminary data.</text>
</comment>